<proteinExistence type="predicted"/>
<sequence length="255" mass="27258">MNTRLIPVAVSGLILSLTLSQPAQAGWDDLLKQGEKILQEQTSSGSSSTPAPAGVDTATLAKGLKEALKVGGERAIERLAANGGYANYADVRIPMPGMLESVGGLMRNYGFGSQVDAFEASMNSAAEQAISEATPIFMDTLENMTLDDARRIYSGGDTAATDYFREKTSGPLTTRLKPLIEDAMADTGVMQAYQLLVSQAESQVPMLQGMSPNLGNHVTEAALDGLFLRLAQEEKKIRENPVARTTDLLKEVFGQ</sequence>
<accession>A0ABN1I5Z2</accession>
<protein>
    <submittedName>
        <fullName evidence="2">DUF4197 domain-containing protein</fullName>
    </submittedName>
</protein>
<evidence type="ECO:0000256" key="1">
    <source>
        <dbReference type="SAM" id="SignalP"/>
    </source>
</evidence>
<dbReference type="Pfam" id="PF13852">
    <property type="entry name" value="DUF4197"/>
    <property type="match status" value="1"/>
</dbReference>
<organism evidence="2 3">
    <name type="scientific">Marinobacterium maritimum</name>
    <dbReference type="NCBI Taxonomy" id="500162"/>
    <lineage>
        <taxon>Bacteria</taxon>
        <taxon>Pseudomonadati</taxon>
        <taxon>Pseudomonadota</taxon>
        <taxon>Gammaproteobacteria</taxon>
        <taxon>Oceanospirillales</taxon>
        <taxon>Oceanospirillaceae</taxon>
        <taxon>Marinobacterium</taxon>
    </lineage>
</organism>
<feature type="signal peptide" evidence="1">
    <location>
        <begin position="1"/>
        <end position="25"/>
    </location>
</feature>
<keyword evidence="3" id="KW-1185">Reference proteome</keyword>
<feature type="chain" id="PRO_5045193285" evidence="1">
    <location>
        <begin position="26"/>
        <end position="255"/>
    </location>
</feature>
<evidence type="ECO:0000313" key="2">
    <source>
        <dbReference type="EMBL" id="GAA0691238.1"/>
    </source>
</evidence>
<comment type="caution">
    <text evidence="2">The sequence shown here is derived from an EMBL/GenBank/DDBJ whole genome shotgun (WGS) entry which is preliminary data.</text>
</comment>
<dbReference type="InterPro" id="IPR025245">
    <property type="entry name" value="DUF4197"/>
</dbReference>
<reference evidence="2 3" key="1">
    <citation type="journal article" date="2019" name="Int. J. Syst. Evol. Microbiol.">
        <title>The Global Catalogue of Microorganisms (GCM) 10K type strain sequencing project: providing services to taxonomists for standard genome sequencing and annotation.</title>
        <authorList>
            <consortium name="The Broad Institute Genomics Platform"/>
            <consortium name="The Broad Institute Genome Sequencing Center for Infectious Disease"/>
            <person name="Wu L."/>
            <person name="Ma J."/>
        </authorList>
    </citation>
    <scope>NUCLEOTIDE SEQUENCE [LARGE SCALE GENOMIC DNA]</scope>
    <source>
        <strain evidence="2 3">JCM 15134</strain>
    </source>
</reference>
<gene>
    <name evidence="2" type="ORF">GCM10009104_17610</name>
</gene>
<name>A0ABN1I5Z2_9GAMM</name>
<evidence type="ECO:0000313" key="3">
    <source>
        <dbReference type="Proteomes" id="UP001499915"/>
    </source>
</evidence>
<keyword evidence="1" id="KW-0732">Signal</keyword>
<dbReference type="EMBL" id="BAAAET010000002">
    <property type="protein sequence ID" value="GAA0691238.1"/>
    <property type="molecule type" value="Genomic_DNA"/>
</dbReference>
<dbReference type="RefSeq" id="WP_343804977.1">
    <property type="nucleotide sequence ID" value="NZ_BAAAET010000002.1"/>
</dbReference>
<dbReference type="Proteomes" id="UP001499915">
    <property type="component" value="Unassembled WGS sequence"/>
</dbReference>